<proteinExistence type="predicted"/>
<feature type="signal peptide" evidence="1">
    <location>
        <begin position="1"/>
        <end position="22"/>
    </location>
</feature>
<dbReference type="InterPro" id="IPR029058">
    <property type="entry name" value="AB_hydrolase_fold"/>
</dbReference>
<reference evidence="3 4" key="1">
    <citation type="submission" date="2015-10" db="EMBL/GenBank/DDBJ databases">
        <title>Genome sequencing and analysis of members of genus Stenotrophomonas.</title>
        <authorList>
            <person name="Patil P.P."/>
            <person name="Midha S."/>
            <person name="Patil P.B."/>
        </authorList>
    </citation>
    <scope>NUCLEOTIDE SEQUENCE [LARGE SCALE GENOMIC DNA]</scope>
    <source>
        <strain evidence="3 4">JCM 16536</strain>
    </source>
</reference>
<dbReference type="RefSeq" id="WP_057646594.1">
    <property type="nucleotide sequence ID" value="NZ_LLXU01000077.1"/>
</dbReference>
<dbReference type="EMBL" id="LLXU01000077">
    <property type="protein sequence ID" value="KRG43157.1"/>
    <property type="molecule type" value="Genomic_DNA"/>
</dbReference>
<evidence type="ECO:0000256" key="1">
    <source>
        <dbReference type="SAM" id="SignalP"/>
    </source>
</evidence>
<dbReference type="Pfam" id="PF12697">
    <property type="entry name" value="Abhydrolase_6"/>
    <property type="match status" value="1"/>
</dbReference>
<dbReference type="PANTHER" id="PTHR37017">
    <property type="entry name" value="AB HYDROLASE-1 DOMAIN-CONTAINING PROTEIN-RELATED"/>
    <property type="match status" value="1"/>
</dbReference>
<evidence type="ECO:0000313" key="3">
    <source>
        <dbReference type="EMBL" id="KRG43157.1"/>
    </source>
</evidence>
<dbReference type="InterPro" id="IPR052897">
    <property type="entry name" value="Sec-Metab_Biosynth_Hydrolase"/>
</dbReference>
<comment type="caution">
    <text evidence="3">The sequence shown here is derived from an EMBL/GenBank/DDBJ whole genome shotgun (WGS) entry which is preliminary data.</text>
</comment>
<dbReference type="SUPFAM" id="SSF53474">
    <property type="entry name" value="alpha/beta-Hydrolases"/>
    <property type="match status" value="1"/>
</dbReference>
<dbReference type="PANTHER" id="PTHR37017:SF11">
    <property type="entry name" value="ESTERASE_LIPASE_THIOESTERASE DOMAIN-CONTAINING PROTEIN"/>
    <property type="match status" value="1"/>
</dbReference>
<feature type="chain" id="PRO_5006390678" description="AB hydrolase-1 domain-containing protein" evidence="1">
    <location>
        <begin position="23"/>
        <end position="262"/>
    </location>
</feature>
<dbReference type="AlphaFoldDB" id="A0A0R0AEK0"/>
<keyword evidence="4" id="KW-1185">Reference proteome</keyword>
<name>A0A0R0AEK0_9GAMM</name>
<protein>
    <recommendedName>
        <fullName evidence="2">AB hydrolase-1 domain-containing protein</fullName>
    </recommendedName>
</protein>
<accession>A0A0R0AEK0</accession>
<dbReference type="OrthoDB" id="9814966at2"/>
<sequence>MLRTVALAGLLAATVFPAIASAAEGATPPTVVLVHGAFADASSWDAVAMRLQRRGVPVVKVDNPLTSLADDVAATRRAIDAAPGKVVLVGHSWGGTVITEAGADPKVESLVYVAAFAPDVGQTSAQQGEHFAVAPGLQQLVAKDGFLSLSPDTVAEDFAQDLMPARIAEVVAHQLPLKAAALSEPVDVAAWRTRPSWYVVSRDDRMLTPALQVATAQRIGAQWRSVASSHVSPLSAPNEVADTILEAAGLKPAERAPGFDGG</sequence>
<feature type="domain" description="AB hydrolase-1" evidence="2">
    <location>
        <begin position="31"/>
        <end position="242"/>
    </location>
</feature>
<keyword evidence="1" id="KW-0732">Signal</keyword>
<dbReference type="Gene3D" id="3.40.50.1820">
    <property type="entry name" value="alpha/beta hydrolase"/>
    <property type="match status" value="1"/>
</dbReference>
<evidence type="ECO:0000259" key="2">
    <source>
        <dbReference type="Pfam" id="PF12697"/>
    </source>
</evidence>
<evidence type="ECO:0000313" key="4">
    <source>
        <dbReference type="Proteomes" id="UP000051802"/>
    </source>
</evidence>
<dbReference type="InterPro" id="IPR000073">
    <property type="entry name" value="AB_hydrolase_1"/>
</dbReference>
<gene>
    <name evidence="3" type="ORF">ARC20_10240</name>
</gene>
<dbReference type="Proteomes" id="UP000051802">
    <property type="component" value="Unassembled WGS sequence"/>
</dbReference>
<dbReference type="STRING" id="676599.ARC20_10240"/>
<organism evidence="3 4">
    <name type="scientific">Stenotrophomonas panacihumi</name>
    <dbReference type="NCBI Taxonomy" id="676599"/>
    <lineage>
        <taxon>Bacteria</taxon>
        <taxon>Pseudomonadati</taxon>
        <taxon>Pseudomonadota</taxon>
        <taxon>Gammaproteobacteria</taxon>
        <taxon>Lysobacterales</taxon>
        <taxon>Lysobacteraceae</taxon>
        <taxon>Stenotrophomonas</taxon>
    </lineage>
</organism>